<dbReference type="EMBL" id="CAJNOJ010000266">
    <property type="protein sequence ID" value="CAF1353092.1"/>
    <property type="molecule type" value="Genomic_DNA"/>
</dbReference>
<keyword evidence="1" id="KW-0472">Membrane</keyword>
<keyword evidence="4" id="KW-1185">Reference proteome</keyword>
<comment type="caution">
    <text evidence="2">The sequence shown here is derived from an EMBL/GenBank/DDBJ whole genome shotgun (WGS) entry which is preliminary data.</text>
</comment>
<dbReference type="Proteomes" id="UP000663852">
    <property type="component" value="Unassembled WGS sequence"/>
</dbReference>
<sequence>MFVWVLGLTGTSLLVLGASSGLVFAPLLPLTIALFNQRSKTAPRLLPFVFLVVASSMIIFQKLAGLVMGWNFNHFSTLLVSCMLISICLYIVSNLAHFAYQRQLPILDSHGEHEMDRYSKN</sequence>
<dbReference type="Proteomes" id="UP000663828">
    <property type="component" value="Unassembled WGS sequence"/>
</dbReference>
<keyword evidence="1" id="KW-0812">Transmembrane</keyword>
<evidence type="ECO:0000256" key="1">
    <source>
        <dbReference type="SAM" id="Phobius"/>
    </source>
</evidence>
<reference evidence="2" key="1">
    <citation type="submission" date="2021-02" db="EMBL/GenBank/DDBJ databases">
        <authorList>
            <person name="Nowell W R."/>
        </authorList>
    </citation>
    <scope>NUCLEOTIDE SEQUENCE</scope>
</reference>
<feature type="transmembrane region" description="Helical" evidence="1">
    <location>
        <begin position="78"/>
        <end position="100"/>
    </location>
</feature>
<evidence type="ECO:0000313" key="2">
    <source>
        <dbReference type="EMBL" id="CAF1353092.1"/>
    </source>
</evidence>
<evidence type="ECO:0000313" key="3">
    <source>
        <dbReference type="EMBL" id="CAF1461928.1"/>
    </source>
</evidence>
<accession>A0A815HDD8</accession>
<evidence type="ECO:0000313" key="5">
    <source>
        <dbReference type="Proteomes" id="UP000663852"/>
    </source>
</evidence>
<protein>
    <submittedName>
        <fullName evidence="2">Uncharacterized protein</fullName>
    </submittedName>
</protein>
<evidence type="ECO:0000313" key="4">
    <source>
        <dbReference type="Proteomes" id="UP000663828"/>
    </source>
</evidence>
<gene>
    <name evidence="2" type="ORF">EDS130_LOCUS33394</name>
    <name evidence="3" type="ORF">XAT740_LOCUS37486</name>
</gene>
<name>A0A815HDD8_ADIRI</name>
<feature type="transmembrane region" description="Helical" evidence="1">
    <location>
        <begin position="48"/>
        <end position="72"/>
    </location>
</feature>
<keyword evidence="1" id="KW-1133">Transmembrane helix</keyword>
<dbReference type="AlphaFoldDB" id="A0A815HDD8"/>
<proteinExistence type="predicted"/>
<feature type="transmembrane region" description="Helical" evidence="1">
    <location>
        <begin position="12"/>
        <end position="36"/>
    </location>
</feature>
<dbReference type="EMBL" id="CAJNOR010003943">
    <property type="protein sequence ID" value="CAF1461928.1"/>
    <property type="molecule type" value="Genomic_DNA"/>
</dbReference>
<organism evidence="2 5">
    <name type="scientific">Adineta ricciae</name>
    <name type="common">Rotifer</name>
    <dbReference type="NCBI Taxonomy" id="249248"/>
    <lineage>
        <taxon>Eukaryota</taxon>
        <taxon>Metazoa</taxon>
        <taxon>Spiralia</taxon>
        <taxon>Gnathifera</taxon>
        <taxon>Rotifera</taxon>
        <taxon>Eurotatoria</taxon>
        <taxon>Bdelloidea</taxon>
        <taxon>Adinetida</taxon>
        <taxon>Adinetidae</taxon>
        <taxon>Adineta</taxon>
    </lineage>
</organism>